<evidence type="ECO:0000313" key="7">
    <source>
        <dbReference type="EMBL" id="KAD4585644.1"/>
    </source>
</evidence>
<evidence type="ECO:0000256" key="3">
    <source>
        <dbReference type="ARBA" id="ARBA00022833"/>
    </source>
</evidence>
<keyword evidence="2 4" id="KW-0863">Zinc-finger</keyword>
<dbReference type="GO" id="GO:0005680">
    <property type="term" value="C:anaphase-promoting complex"/>
    <property type="evidence" value="ECO:0007669"/>
    <property type="project" value="InterPro"/>
</dbReference>
<proteinExistence type="predicted"/>
<gene>
    <name evidence="7" type="ORF">E3N88_23245</name>
</gene>
<dbReference type="GO" id="GO:0090266">
    <property type="term" value="P:regulation of mitotic cell cycle spindle assembly checkpoint"/>
    <property type="evidence" value="ECO:0007669"/>
    <property type="project" value="InterPro"/>
</dbReference>
<dbReference type="InterPro" id="IPR036236">
    <property type="entry name" value="Znf_C2H2_sf"/>
</dbReference>
<dbReference type="SUPFAM" id="SSF57667">
    <property type="entry name" value="beta-beta-alpha zinc fingers"/>
    <property type="match status" value="1"/>
</dbReference>
<keyword evidence="3" id="KW-0862">Zinc</keyword>
<reference evidence="7 8" key="1">
    <citation type="submission" date="2019-05" db="EMBL/GenBank/DDBJ databases">
        <title>Mikania micrantha, genome provides insights into the molecular mechanism of rapid growth.</title>
        <authorList>
            <person name="Liu B."/>
        </authorList>
    </citation>
    <scope>NUCLEOTIDE SEQUENCE [LARGE SCALE GENOMIC DNA]</scope>
    <source>
        <strain evidence="7">NLD-2019</strain>
        <tissue evidence="7">Leaf</tissue>
    </source>
</reference>
<dbReference type="OrthoDB" id="766467at2759"/>
<accession>A0A5N6ND03</accession>
<dbReference type="PANTHER" id="PTHR37771">
    <property type="entry name" value="OS02G0593400 PROTEIN"/>
    <property type="match status" value="1"/>
</dbReference>
<evidence type="ECO:0000256" key="2">
    <source>
        <dbReference type="ARBA" id="ARBA00022771"/>
    </source>
</evidence>
<dbReference type="GO" id="GO:0003677">
    <property type="term" value="F:DNA binding"/>
    <property type="evidence" value="ECO:0007669"/>
    <property type="project" value="InterPro"/>
</dbReference>
<evidence type="ECO:0000256" key="5">
    <source>
        <dbReference type="SAM" id="MobiDB-lite"/>
    </source>
</evidence>
<dbReference type="PANTHER" id="PTHR37771:SF2">
    <property type="entry name" value="OS02G0593400 PROTEIN"/>
    <property type="match status" value="1"/>
</dbReference>
<feature type="domain" description="BED-type" evidence="6">
    <location>
        <begin position="191"/>
        <end position="239"/>
    </location>
</feature>
<dbReference type="GO" id="GO:0008270">
    <property type="term" value="F:zinc ion binding"/>
    <property type="evidence" value="ECO:0007669"/>
    <property type="project" value="UniProtKB-KW"/>
</dbReference>
<evidence type="ECO:0000256" key="1">
    <source>
        <dbReference type="ARBA" id="ARBA00022723"/>
    </source>
</evidence>
<feature type="compositionally biased region" description="Acidic residues" evidence="5">
    <location>
        <begin position="63"/>
        <end position="89"/>
    </location>
</feature>
<comment type="caution">
    <text evidence="7">The sequence shown here is derived from an EMBL/GenBank/DDBJ whole genome shotgun (WGS) entry which is preliminary data.</text>
</comment>
<feature type="region of interest" description="Disordered" evidence="5">
    <location>
        <begin position="59"/>
        <end position="97"/>
    </location>
</feature>
<dbReference type="InterPro" id="IPR003656">
    <property type="entry name" value="Znf_BED"/>
</dbReference>
<evidence type="ECO:0000256" key="4">
    <source>
        <dbReference type="PROSITE-ProRule" id="PRU00027"/>
    </source>
</evidence>
<dbReference type="Pfam" id="PF15243">
    <property type="entry name" value="ANAPC15"/>
    <property type="match status" value="1"/>
</dbReference>
<evidence type="ECO:0000259" key="6">
    <source>
        <dbReference type="PROSITE" id="PS50808"/>
    </source>
</evidence>
<name>A0A5N6ND03_9ASTR</name>
<dbReference type="SMART" id="SM00614">
    <property type="entry name" value="ZnF_BED"/>
    <property type="match status" value="1"/>
</dbReference>
<evidence type="ECO:0000313" key="8">
    <source>
        <dbReference type="Proteomes" id="UP000326396"/>
    </source>
</evidence>
<organism evidence="7 8">
    <name type="scientific">Mikania micrantha</name>
    <name type="common">bitter vine</name>
    <dbReference type="NCBI Taxonomy" id="192012"/>
    <lineage>
        <taxon>Eukaryota</taxon>
        <taxon>Viridiplantae</taxon>
        <taxon>Streptophyta</taxon>
        <taxon>Embryophyta</taxon>
        <taxon>Tracheophyta</taxon>
        <taxon>Spermatophyta</taxon>
        <taxon>Magnoliopsida</taxon>
        <taxon>eudicotyledons</taxon>
        <taxon>Gunneridae</taxon>
        <taxon>Pentapetalae</taxon>
        <taxon>asterids</taxon>
        <taxon>campanulids</taxon>
        <taxon>Asterales</taxon>
        <taxon>Asteraceae</taxon>
        <taxon>Asteroideae</taxon>
        <taxon>Heliantheae alliance</taxon>
        <taxon>Eupatorieae</taxon>
        <taxon>Mikania</taxon>
    </lineage>
</organism>
<dbReference type="PROSITE" id="PS50808">
    <property type="entry name" value="ZF_BED"/>
    <property type="match status" value="1"/>
</dbReference>
<dbReference type="Proteomes" id="UP000326396">
    <property type="component" value="Linkage Group LG2"/>
</dbReference>
<dbReference type="EMBL" id="SZYD01000012">
    <property type="protein sequence ID" value="KAD4585644.1"/>
    <property type="molecule type" value="Genomic_DNA"/>
</dbReference>
<dbReference type="AlphaFoldDB" id="A0A5N6ND03"/>
<keyword evidence="1" id="KW-0479">Metal-binding</keyword>
<dbReference type="InterPro" id="IPR026182">
    <property type="entry name" value="ANAPC15"/>
</dbReference>
<dbReference type="Pfam" id="PF02892">
    <property type="entry name" value="zf-BED"/>
    <property type="match status" value="1"/>
</dbReference>
<sequence length="265" mass="30013">MTQYPTSTRLIPTSLLLPPQWPKPHGEELLLAIEESELEEKYNEIRKINSNLIVIGKTAAENDKEDFDEEADDDDADNAEESEGDEFEQETSGYSSDDNISEIFKTACGLCSPVREEVKKFFGRTQPFSVSRGIVKTIGQLRGIDWRAELKKSIGRLLIHDWILLPLKRHDVNMSNQTDFEEEVSSFSSSRQHSKVWDYFDRLPVGPDGAKKASCTGCEKVYNANPNTGTSNMKRHISKCFNIDEPGQPKNLTRSDPHQILPFFG</sequence>
<protein>
    <recommendedName>
        <fullName evidence="6">BED-type domain-containing protein</fullName>
    </recommendedName>
</protein>
<keyword evidence="8" id="KW-1185">Reference proteome</keyword>